<evidence type="ECO:0000313" key="8">
    <source>
        <dbReference type="RefSeq" id="XP_022290798.1"/>
    </source>
</evidence>
<dbReference type="InterPro" id="IPR001073">
    <property type="entry name" value="C1q_dom"/>
</dbReference>
<dbReference type="KEGG" id="cvn:111102386"/>
<dbReference type="AlphaFoldDB" id="A0A8B8AJQ4"/>
<proteinExistence type="predicted"/>
<dbReference type="PANTHER" id="PTHR22923">
    <property type="entry name" value="CEREBELLIN-RELATED"/>
    <property type="match status" value="1"/>
</dbReference>
<dbReference type="SUPFAM" id="SSF49842">
    <property type="entry name" value="TNF-like"/>
    <property type="match status" value="1"/>
</dbReference>
<evidence type="ECO:0000259" key="6">
    <source>
        <dbReference type="PROSITE" id="PS50871"/>
    </source>
</evidence>
<protein>
    <submittedName>
        <fullName evidence="8">Uncharacterized protein LOC111102386</fullName>
    </submittedName>
</protein>
<dbReference type="PROSITE" id="PS50871">
    <property type="entry name" value="C1Q"/>
    <property type="match status" value="1"/>
</dbReference>
<feature type="domain" description="C1q" evidence="6">
    <location>
        <begin position="138"/>
        <end position="269"/>
    </location>
</feature>
<comment type="subcellular location">
    <subcellularLocation>
        <location evidence="1">Secreted</location>
    </subcellularLocation>
</comment>
<evidence type="ECO:0000256" key="4">
    <source>
        <dbReference type="SAM" id="MobiDB-lite"/>
    </source>
</evidence>
<organism evidence="7 8">
    <name type="scientific">Crassostrea virginica</name>
    <name type="common">Eastern oyster</name>
    <dbReference type="NCBI Taxonomy" id="6565"/>
    <lineage>
        <taxon>Eukaryota</taxon>
        <taxon>Metazoa</taxon>
        <taxon>Spiralia</taxon>
        <taxon>Lophotrochozoa</taxon>
        <taxon>Mollusca</taxon>
        <taxon>Bivalvia</taxon>
        <taxon>Autobranchia</taxon>
        <taxon>Pteriomorphia</taxon>
        <taxon>Ostreida</taxon>
        <taxon>Ostreoidea</taxon>
        <taxon>Ostreidae</taxon>
        <taxon>Crassostrea</taxon>
    </lineage>
</organism>
<evidence type="ECO:0000313" key="7">
    <source>
        <dbReference type="Proteomes" id="UP000694844"/>
    </source>
</evidence>
<feature type="region of interest" description="Disordered" evidence="4">
    <location>
        <begin position="99"/>
        <end position="123"/>
    </location>
</feature>
<dbReference type="GeneID" id="111102386"/>
<sequence length="269" mass="30100">MVQYYQLIILWTLVFVISAKSNLTDLADKSSLRATENEISHLKQQLNQESSIRLALANQLYTLNSDMIDVKKRMDAISREGRQFEDMLEDMQRKIRLLGTENQNLRTEPEPVPRTKQVSNATGDTVRGDSALAAIANSQDEVVAFSAYLTDTLLFQNRSTDVVYDTTVLNTANVYDSSTGYFTAPSSGLYVFSWTSMVHSETAFNAELVVNGERKGLGNCNNHLGSGIENCANTFPVILAAGDRVNIRTVNANYLQGYRWSSFQGWKVR</sequence>
<evidence type="ECO:0000256" key="1">
    <source>
        <dbReference type="ARBA" id="ARBA00004613"/>
    </source>
</evidence>
<evidence type="ECO:0000256" key="2">
    <source>
        <dbReference type="ARBA" id="ARBA00022525"/>
    </source>
</evidence>
<gene>
    <name evidence="8" type="primary">LOC111102386</name>
</gene>
<dbReference type="Pfam" id="PF00386">
    <property type="entry name" value="C1q"/>
    <property type="match status" value="1"/>
</dbReference>
<dbReference type="InterPro" id="IPR008983">
    <property type="entry name" value="Tumour_necrosis_fac-like_dom"/>
</dbReference>
<keyword evidence="7" id="KW-1185">Reference proteome</keyword>
<evidence type="ECO:0000256" key="5">
    <source>
        <dbReference type="SAM" id="SignalP"/>
    </source>
</evidence>
<feature type="chain" id="PRO_5034735216" evidence="5">
    <location>
        <begin position="20"/>
        <end position="269"/>
    </location>
</feature>
<dbReference type="InterPro" id="IPR050822">
    <property type="entry name" value="Cerebellin_Synaptic_Org"/>
</dbReference>
<reference evidence="8" key="1">
    <citation type="submission" date="2025-08" db="UniProtKB">
        <authorList>
            <consortium name="RefSeq"/>
        </authorList>
    </citation>
    <scope>IDENTIFICATION</scope>
    <source>
        <tissue evidence="8">Whole sample</tissue>
    </source>
</reference>
<feature type="signal peptide" evidence="5">
    <location>
        <begin position="1"/>
        <end position="19"/>
    </location>
</feature>
<dbReference type="GO" id="GO:0005576">
    <property type="term" value="C:extracellular region"/>
    <property type="evidence" value="ECO:0007669"/>
    <property type="project" value="UniProtKB-SubCell"/>
</dbReference>
<accession>A0A8B8AJQ4</accession>
<dbReference type="RefSeq" id="XP_022290798.1">
    <property type="nucleotide sequence ID" value="XM_022435090.1"/>
</dbReference>
<dbReference type="PANTHER" id="PTHR22923:SF102">
    <property type="entry name" value="CEREBELLIN 13-RELATED"/>
    <property type="match status" value="1"/>
</dbReference>
<name>A0A8B8AJQ4_CRAVI</name>
<keyword evidence="3 5" id="KW-0732">Signal</keyword>
<keyword evidence="2" id="KW-0964">Secreted</keyword>
<dbReference type="Gene3D" id="2.60.120.40">
    <property type="match status" value="1"/>
</dbReference>
<dbReference type="OrthoDB" id="6150192at2759"/>
<evidence type="ECO:0000256" key="3">
    <source>
        <dbReference type="ARBA" id="ARBA00022729"/>
    </source>
</evidence>
<dbReference type="SMART" id="SM00110">
    <property type="entry name" value="C1Q"/>
    <property type="match status" value="1"/>
</dbReference>
<dbReference type="Proteomes" id="UP000694844">
    <property type="component" value="Chromosome 7"/>
</dbReference>